<feature type="compositionally biased region" description="Low complexity" evidence="2">
    <location>
        <begin position="779"/>
        <end position="790"/>
    </location>
</feature>
<feature type="region of interest" description="Disordered" evidence="2">
    <location>
        <begin position="1349"/>
        <end position="1372"/>
    </location>
</feature>
<feature type="compositionally biased region" description="Polar residues" evidence="2">
    <location>
        <begin position="1350"/>
        <end position="1359"/>
    </location>
</feature>
<feature type="region of interest" description="Disordered" evidence="2">
    <location>
        <begin position="560"/>
        <end position="601"/>
    </location>
</feature>
<feature type="region of interest" description="Disordered" evidence="2">
    <location>
        <begin position="863"/>
        <end position="891"/>
    </location>
</feature>
<feature type="compositionally biased region" description="Low complexity" evidence="2">
    <location>
        <begin position="1633"/>
        <end position="1649"/>
    </location>
</feature>
<protein>
    <submittedName>
        <fullName evidence="3">Uncharacterized protein</fullName>
    </submittedName>
</protein>
<evidence type="ECO:0000256" key="1">
    <source>
        <dbReference type="SAM" id="Coils"/>
    </source>
</evidence>
<feature type="compositionally biased region" description="Polar residues" evidence="2">
    <location>
        <begin position="1305"/>
        <end position="1317"/>
    </location>
</feature>
<feature type="compositionally biased region" description="Polar residues" evidence="2">
    <location>
        <begin position="1118"/>
        <end position="1130"/>
    </location>
</feature>
<keyword evidence="1" id="KW-0175">Coiled coil</keyword>
<feature type="region of interest" description="Disordered" evidence="2">
    <location>
        <begin position="999"/>
        <end position="1140"/>
    </location>
</feature>
<feature type="region of interest" description="Disordered" evidence="2">
    <location>
        <begin position="1397"/>
        <end position="1427"/>
    </location>
</feature>
<evidence type="ECO:0000256" key="2">
    <source>
        <dbReference type="SAM" id="MobiDB-lite"/>
    </source>
</evidence>
<reference evidence="3 4" key="1">
    <citation type="journal article" date="2022" name="Nat. Ecol. Evol.">
        <title>A masculinizing supergene underlies an exaggerated male reproductive morph in a spider.</title>
        <authorList>
            <person name="Hendrickx F."/>
            <person name="De Corte Z."/>
            <person name="Sonet G."/>
            <person name="Van Belleghem S.M."/>
            <person name="Kostlbacher S."/>
            <person name="Vangestel C."/>
        </authorList>
    </citation>
    <scope>NUCLEOTIDE SEQUENCE [LARGE SCALE GENOMIC DNA]</scope>
    <source>
        <strain evidence="3">W744_W776</strain>
    </source>
</reference>
<feature type="compositionally biased region" description="Basic and acidic residues" evidence="2">
    <location>
        <begin position="680"/>
        <end position="699"/>
    </location>
</feature>
<dbReference type="Proteomes" id="UP000827092">
    <property type="component" value="Unassembled WGS sequence"/>
</dbReference>
<feature type="region of interest" description="Disordered" evidence="2">
    <location>
        <begin position="1468"/>
        <end position="1513"/>
    </location>
</feature>
<feature type="compositionally biased region" description="Polar residues" evidence="2">
    <location>
        <begin position="949"/>
        <end position="959"/>
    </location>
</feature>
<name>A0AAV6VC20_9ARAC</name>
<feature type="compositionally biased region" description="Polar residues" evidence="2">
    <location>
        <begin position="1216"/>
        <end position="1235"/>
    </location>
</feature>
<feature type="compositionally biased region" description="Basic and acidic residues" evidence="2">
    <location>
        <begin position="1073"/>
        <end position="1086"/>
    </location>
</feature>
<feature type="compositionally biased region" description="Polar residues" evidence="2">
    <location>
        <begin position="1660"/>
        <end position="1682"/>
    </location>
</feature>
<feature type="compositionally biased region" description="Polar residues" evidence="2">
    <location>
        <begin position="667"/>
        <end position="679"/>
    </location>
</feature>
<feature type="region of interest" description="Disordered" evidence="2">
    <location>
        <begin position="624"/>
        <end position="699"/>
    </location>
</feature>
<feature type="compositionally biased region" description="Low complexity" evidence="2">
    <location>
        <begin position="1262"/>
        <end position="1280"/>
    </location>
</feature>
<feature type="compositionally biased region" description="Polar residues" evidence="2">
    <location>
        <begin position="1468"/>
        <end position="1482"/>
    </location>
</feature>
<dbReference type="EMBL" id="JAFNEN010000107">
    <property type="protein sequence ID" value="KAG8194164.1"/>
    <property type="molecule type" value="Genomic_DNA"/>
</dbReference>
<sequence>MAESESHARLKKTLESSKELTKTTRENVDKERFKILEKITKDIVESKIDEKEGMLKALAELYNDTEIEAINALKLDEDQEKKKLSAEYESIVKKQLQMLQADERGKQALLNEISNIKQEQRKRSEALKARKKALLIEKERSKRIAALPPPLPKSVKLLLKEQDKKEPDTLAGLQLSPPQEQALYPFEEEIDVFEDKENMDDDDLCRAQRKLQQEEWNRKAKKRFNEAIRKDRQKQEHAQILKEIEEAEKTSRRQMARSLTEPGGTVPCPLSDRLNHMEKQAVLEDAVEKVFNKSKTTKEHAIEDLEGYEDKWEAKYKRIDSTLEAKMIDCVPNFLKQNYSYLLEEEPAQPCGNRFGRLNDSSEDLNEAYIESPTDRMSGSDKIAAVLSHLDQMMSESNALLERDFKPLLKAEGLKADQPKVESFDKAVEANILKQPTEDKSTNIQGEPSIRSELPLASTSTQADFMSSGVMAFKRRSLGSRYKPYMGNLLDPQAQVPTWVEPAETVPSNGSWSSSSYRSLPSKFGQPGICQLCDSPSCNLPLVEGHHRDCIPMSKSIERTQLERKSSEKSATYPKEDVLEGSKSSERSQEDISSRSSTSTEDKSNILSFVQIIAQKYLKKHQEELEEQASSSRDGEIRPKEVPEKVISGGLFSSKESESKSFAIPKQPTSNKSNTQQIELQDRSVTSEEKSLTKPEQDQFVQRCHDILSEKLSNLFTEDVEEDETEVLSTLKSAVAEEGKAKLSPGDFVYHELSTILEMDSALTNDMPSLRDASKKTSRSSSLSSISKMSGELISPEEVDTTSASLVDVPVSEAAELAKNIQFVSEPLKSVADPQTPLGLISGNISSFQTPSPQVVAELTKDARSVSKSTKPSELSEPKTPFSRVTGMPTDIQTPSPYVAAEALPRKPFSSEHLTTPSQLTVTSGISTPSILKTVSSSTLGSKDLLTPISQLSPQSRPSESVEVTPYSSSHRFTNLRHPYLTNLTDDLPQYFKDISSIQQENQQEDGRPTVPKTVASDPTSNQLFFPKNFDGKFHTDEDSSSFKPMTPHSYVSSPGALPTDPHAKAKPGYYQPRKESHNKFQREETSSSSYKPMTPYVSSQGALHSSPDNKSKERSPKYNNQATVSSQGSFKPKTPHSYYSEGAMHTEIDNKSKNDYQRELEIPKSTNGPLHSTENTQVGYKPLQSHFLMPSPIEKQGQTDRLDAFTNRYFSNLKASSLQKGHDSQNTNSRNVQPMTPPTSKPHFCVQDKNSHETKSPTAKPYTNTEPESSESEVSTPRTISPVQKIKDWITSPSEGMTPHYCISSPNLPSQSQGLVQESKGKPTNAKAWMSTKDSVDDFQAMAPHSYLSEPNLNSLGAKQSPGKKSNQKRMLSPLQNEQYLSENDGFQPVTLYTYQSTPDLRSQKEKGPTERNGGQESVATENGYQAMTPHSYVSSEENLRSSSSSLKLRLRIPVNLINSSSQETAYTEDGQNVIPSTGPNKSPGFEAKGQNYGLKDSQGEHKAKKVPRSDFFVPQLSPADLDIEKHTPKSKKDAENPDLRNEIVEYLLNDSSNEKKAMKVPRSDFFVPQLSAAELAIDQKLEEDQKSLTYAKSSSSGLFAEPKSTPRTNKGYFTSSISEVSSIRSSDIKTYTDSTPSSSSITSSSVSGLNTRELLTDGSASSKTGYGSVSSLSSGTPNFSVESPNPILEALRKKFALSSSSQASSLYSTPLSTQGPSSDSSVSKISSQSTPLKTIEDIIQETGIMDEPDLTLVTTNLTIKPGSPERTRLFLENRSLMIDRQDQPTQSNNEVTENKAAGGNSYADSPSMMSFLQHENSCLRESNNGEYSFLTHEIAYEKIVQNDIINEYLMHDDEDFGRQFNRNQPKFDYQKRTKRLWNNLEEVKTKKMMEEKKKKIAENRLKMKAYTKVYKKN</sequence>
<feature type="coiled-coil region" evidence="1">
    <location>
        <begin position="99"/>
        <end position="137"/>
    </location>
</feature>
<comment type="caution">
    <text evidence="3">The sequence shown here is derived from an EMBL/GenBank/DDBJ whole genome shotgun (WGS) entry which is preliminary data.</text>
</comment>
<evidence type="ECO:0000313" key="3">
    <source>
        <dbReference type="EMBL" id="KAG8194164.1"/>
    </source>
</evidence>
<feature type="region of interest" description="Disordered" evidence="2">
    <location>
        <begin position="1"/>
        <end position="25"/>
    </location>
</feature>
<gene>
    <name evidence="3" type="ORF">JTE90_002371</name>
</gene>
<feature type="region of interest" description="Disordered" evidence="2">
    <location>
        <begin position="1708"/>
        <end position="1732"/>
    </location>
</feature>
<proteinExistence type="predicted"/>
<feature type="compositionally biased region" description="Basic and acidic residues" evidence="2">
    <location>
        <begin position="560"/>
        <end position="593"/>
    </location>
</feature>
<evidence type="ECO:0000313" key="4">
    <source>
        <dbReference type="Proteomes" id="UP000827092"/>
    </source>
</evidence>
<feature type="compositionally biased region" description="Basic and acidic residues" evidence="2">
    <location>
        <begin position="633"/>
        <end position="644"/>
    </location>
</feature>
<keyword evidence="4" id="KW-1185">Reference proteome</keyword>
<feature type="compositionally biased region" description="Polar residues" evidence="2">
    <location>
        <begin position="1087"/>
        <end position="1107"/>
    </location>
</feature>
<feature type="region of interest" description="Disordered" evidence="2">
    <location>
        <begin position="1627"/>
        <end position="1682"/>
    </location>
</feature>
<feature type="region of interest" description="Disordered" evidence="2">
    <location>
        <begin position="771"/>
        <end position="794"/>
    </location>
</feature>
<feature type="region of interest" description="Disordered" evidence="2">
    <location>
        <begin position="1298"/>
        <end position="1329"/>
    </location>
</feature>
<feature type="compositionally biased region" description="Low complexity" evidence="2">
    <location>
        <begin position="1708"/>
        <end position="1731"/>
    </location>
</feature>
<feature type="compositionally biased region" description="Polar residues" evidence="2">
    <location>
        <begin position="1414"/>
        <end position="1427"/>
    </location>
</feature>
<organism evidence="3 4">
    <name type="scientific">Oedothorax gibbosus</name>
    <dbReference type="NCBI Taxonomy" id="931172"/>
    <lineage>
        <taxon>Eukaryota</taxon>
        <taxon>Metazoa</taxon>
        <taxon>Ecdysozoa</taxon>
        <taxon>Arthropoda</taxon>
        <taxon>Chelicerata</taxon>
        <taxon>Arachnida</taxon>
        <taxon>Araneae</taxon>
        <taxon>Araneomorphae</taxon>
        <taxon>Entelegynae</taxon>
        <taxon>Araneoidea</taxon>
        <taxon>Linyphiidae</taxon>
        <taxon>Erigoninae</taxon>
        <taxon>Oedothorax</taxon>
    </lineage>
</organism>
<feature type="region of interest" description="Disordered" evidence="2">
    <location>
        <begin position="1216"/>
        <end position="1286"/>
    </location>
</feature>
<accession>A0AAV6VC20</accession>
<feature type="compositionally biased region" description="Basic and acidic residues" evidence="2">
    <location>
        <begin position="1108"/>
        <end position="1117"/>
    </location>
</feature>
<feature type="region of interest" description="Disordered" evidence="2">
    <location>
        <begin position="949"/>
        <end position="968"/>
    </location>
</feature>